<sequence length="490" mass="56677">MKQIKTFPSNFLWGGAISANQAEGAWNQSGKGPSVADVMMCKNNLDIANYTDETSIEDIQHHLKNTNDKLFPKRIGIDFYHRYQEDIRLLAEMNINTFRLSISWARLFPRGDEEKPNQAGLDFYRDIFMECQKYGIEPLVTLSHYEMPLYLVEAFGGWQDRKVMDYFVHYCQVVFEEFHELVHYWIPFNEIDSVLRHPFVSAGLTADAKDKRTMYQAMHYQYVASAKVVELCHRIDKTAQIGCMLTGIMAYPYTCRPEDNDKAQQMRHYMYLSGDVQIKGHYPKAVEAMLKETLQLDFTEEDKQVLATNHCDFLAFSYYMSITQGIEKDQPTAAGNTISGIKNPYLESTDWGWQVDPLGLRMICQDLYNRFEVPLFIVENGLGAKDVVTSDGQILDDYRIDYHRKHLKELTHVINQDHIAVMGYLTWGIIDIVSSSSAEMEKRYGFIYVDLDNQGTGTLKRIPKKSFYWYQEVINSQGANLFEEEGDSSK</sequence>
<dbReference type="InterPro" id="IPR033132">
    <property type="entry name" value="GH_1_N_CS"/>
</dbReference>
<dbReference type="FunFam" id="3.20.20.80:FF:000004">
    <property type="entry name" value="Beta-glucosidase 6-phospho-beta-glucosidase"/>
    <property type="match status" value="1"/>
</dbReference>
<reference evidence="7 8" key="1">
    <citation type="submission" date="2016-10" db="EMBL/GenBank/DDBJ databases">
        <authorList>
            <person name="de Groot N.N."/>
        </authorList>
    </citation>
    <scope>NUCLEOTIDE SEQUENCE [LARGE SCALE GENOMIC DNA]</scope>
    <source>
        <strain evidence="7 8">DSM 13760</strain>
    </source>
</reference>
<dbReference type="PRINTS" id="PR00131">
    <property type="entry name" value="GLHYDRLASE1"/>
</dbReference>
<keyword evidence="2 6" id="KW-0378">Hydrolase</keyword>
<evidence type="ECO:0000256" key="5">
    <source>
        <dbReference type="RuleBase" id="RU003690"/>
    </source>
</evidence>
<dbReference type="STRING" id="142588.SAMN04488559_12422"/>
<dbReference type="SUPFAM" id="SSF51445">
    <property type="entry name" value="(Trans)glycosidases"/>
    <property type="match status" value="1"/>
</dbReference>
<gene>
    <name evidence="7" type="ORF">SAMN04488559_12422</name>
</gene>
<keyword evidence="3 6" id="KW-0326">Glycosidase</keyword>
<accession>A0A1H9UAE5</accession>
<feature type="active site" description="Nucleophile" evidence="4">
    <location>
        <position position="379"/>
    </location>
</feature>
<evidence type="ECO:0000313" key="7">
    <source>
        <dbReference type="EMBL" id="SES06063.1"/>
    </source>
</evidence>
<dbReference type="GO" id="GO:0008422">
    <property type="term" value="F:beta-glucosidase activity"/>
    <property type="evidence" value="ECO:0007669"/>
    <property type="project" value="TreeGrafter"/>
</dbReference>
<dbReference type="InterPro" id="IPR017853">
    <property type="entry name" value="GH"/>
</dbReference>
<dbReference type="Pfam" id="PF00232">
    <property type="entry name" value="Glyco_hydro_1"/>
    <property type="match status" value="1"/>
</dbReference>
<comment type="similarity">
    <text evidence="1 5">Belongs to the glycosyl hydrolase 1 family.</text>
</comment>
<evidence type="ECO:0000256" key="2">
    <source>
        <dbReference type="ARBA" id="ARBA00022801"/>
    </source>
</evidence>
<evidence type="ECO:0000256" key="3">
    <source>
        <dbReference type="ARBA" id="ARBA00023295"/>
    </source>
</evidence>
<dbReference type="PANTHER" id="PTHR10353">
    <property type="entry name" value="GLYCOSYL HYDROLASE"/>
    <property type="match status" value="1"/>
</dbReference>
<protein>
    <submittedName>
        <fullName evidence="7">6-phospho-beta-glucosidase</fullName>
    </submittedName>
</protein>
<name>A0A1H9UAE5_9LACT</name>
<dbReference type="InterPro" id="IPR018120">
    <property type="entry name" value="Glyco_hydro_1_AS"/>
</dbReference>
<dbReference type="Gene3D" id="3.20.20.80">
    <property type="entry name" value="Glycosidases"/>
    <property type="match status" value="1"/>
</dbReference>
<dbReference type="AlphaFoldDB" id="A0A1H9UAE5"/>
<keyword evidence="8" id="KW-1185">Reference proteome</keyword>
<dbReference type="GO" id="GO:0005829">
    <property type="term" value="C:cytosol"/>
    <property type="evidence" value="ECO:0007669"/>
    <property type="project" value="TreeGrafter"/>
</dbReference>
<dbReference type="EMBL" id="FOHA01000024">
    <property type="protein sequence ID" value="SES06063.1"/>
    <property type="molecule type" value="Genomic_DNA"/>
</dbReference>
<dbReference type="RefSeq" id="WP_092653940.1">
    <property type="nucleotide sequence ID" value="NZ_FOHA01000024.1"/>
</dbReference>
<dbReference type="PROSITE" id="PS00572">
    <property type="entry name" value="GLYCOSYL_HYDROL_F1_1"/>
    <property type="match status" value="1"/>
</dbReference>
<dbReference type="PANTHER" id="PTHR10353:SF122">
    <property type="entry name" value="6-PHOSPHO-BETA-GLUCOSIDASE ASCB-RELATED"/>
    <property type="match status" value="1"/>
</dbReference>
<evidence type="ECO:0000256" key="4">
    <source>
        <dbReference type="PROSITE-ProRule" id="PRU10055"/>
    </source>
</evidence>
<organism evidence="7 8">
    <name type="scientific">Isobaculum melis</name>
    <dbReference type="NCBI Taxonomy" id="142588"/>
    <lineage>
        <taxon>Bacteria</taxon>
        <taxon>Bacillati</taxon>
        <taxon>Bacillota</taxon>
        <taxon>Bacilli</taxon>
        <taxon>Lactobacillales</taxon>
        <taxon>Carnobacteriaceae</taxon>
        <taxon>Isobaculum</taxon>
    </lineage>
</organism>
<dbReference type="PROSITE" id="PS00653">
    <property type="entry name" value="GLYCOSYL_HYDROL_F1_2"/>
    <property type="match status" value="1"/>
</dbReference>
<dbReference type="GO" id="GO:0016052">
    <property type="term" value="P:carbohydrate catabolic process"/>
    <property type="evidence" value="ECO:0007669"/>
    <property type="project" value="TreeGrafter"/>
</dbReference>
<evidence type="ECO:0000256" key="6">
    <source>
        <dbReference type="RuleBase" id="RU004468"/>
    </source>
</evidence>
<evidence type="ECO:0000313" key="8">
    <source>
        <dbReference type="Proteomes" id="UP000198948"/>
    </source>
</evidence>
<dbReference type="InterPro" id="IPR001360">
    <property type="entry name" value="Glyco_hydro_1"/>
</dbReference>
<proteinExistence type="inferred from homology"/>
<evidence type="ECO:0000256" key="1">
    <source>
        <dbReference type="ARBA" id="ARBA00010838"/>
    </source>
</evidence>
<dbReference type="OrthoDB" id="1637462at2"/>
<dbReference type="Proteomes" id="UP000198948">
    <property type="component" value="Unassembled WGS sequence"/>
</dbReference>